<proteinExistence type="predicted"/>
<sequence>MDVRTTNMVDAALATALRVLDERAALCADFAGMAAGDHDGGRQTYWQELQFEIEMKAKVVAGLINRGWPDPSGK</sequence>
<dbReference type="EMBL" id="JAGIZA010000046">
    <property type="protein sequence ID" value="MBP0496533.1"/>
    <property type="molecule type" value="Genomic_DNA"/>
</dbReference>
<reference evidence="1" key="1">
    <citation type="submission" date="2021-03" db="EMBL/GenBank/DDBJ databases">
        <authorList>
            <person name="So Y."/>
        </authorList>
    </citation>
    <scope>NUCLEOTIDE SEQUENCE</scope>
    <source>
        <strain evidence="1">SG15</strain>
    </source>
</reference>
<accession>A0A940MYA6</accession>
<comment type="caution">
    <text evidence="1">The sequence shown here is derived from an EMBL/GenBank/DDBJ whole genome shotgun (WGS) entry which is preliminary data.</text>
</comment>
<keyword evidence="2" id="KW-1185">Reference proteome</keyword>
<name>A0A940MYA6_9PROT</name>
<evidence type="ECO:0000313" key="1">
    <source>
        <dbReference type="EMBL" id="MBP0496533.1"/>
    </source>
</evidence>
<dbReference type="AlphaFoldDB" id="A0A940MYA6"/>
<gene>
    <name evidence="1" type="ORF">J5Y10_27390</name>
</gene>
<dbReference type="RefSeq" id="WP_209377320.1">
    <property type="nucleotide sequence ID" value="NZ_JAGIZA010000046.1"/>
</dbReference>
<dbReference type="Proteomes" id="UP000677537">
    <property type="component" value="Unassembled WGS sequence"/>
</dbReference>
<protein>
    <submittedName>
        <fullName evidence="1">Uncharacterized protein</fullName>
    </submittedName>
</protein>
<organism evidence="1 2">
    <name type="scientific">Roseomonas indoligenes</name>
    <dbReference type="NCBI Taxonomy" id="2820811"/>
    <lineage>
        <taxon>Bacteria</taxon>
        <taxon>Pseudomonadati</taxon>
        <taxon>Pseudomonadota</taxon>
        <taxon>Alphaproteobacteria</taxon>
        <taxon>Acetobacterales</taxon>
        <taxon>Roseomonadaceae</taxon>
        <taxon>Roseomonas</taxon>
    </lineage>
</organism>
<evidence type="ECO:0000313" key="2">
    <source>
        <dbReference type="Proteomes" id="UP000677537"/>
    </source>
</evidence>